<dbReference type="InterPro" id="IPR037431">
    <property type="entry name" value="REX4_DEDDh_dom"/>
</dbReference>
<evidence type="ECO:0000256" key="1">
    <source>
        <dbReference type="ARBA" id="ARBA00004123"/>
    </source>
</evidence>
<dbReference type="PANTHER" id="PTHR12801">
    <property type="entry name" value="RNA EXONUCLEASE REXO1 / RECO3 FAMILY MEMBER-RELATED"/>
    <property type="match status" value="1"/>
</dbReference>
<evidence type="ECO:0000313" key="12">
    <source>
        <dbReference type="EMBL" id="KAL0631414.1"/>
    </source>
</evidence>
<dbReference type="EMBL" id="JBBBZM010000252">
    <property type="protein sequence ID" value="KAL0631414.1"/>
    <property type="molecule type" value="Genomic_DNA"/>
</dbReference>
<dbReference type="PANTHER" id="PTHR12801:SF45">
    <property type="entry name" value="RNA EXONUCLEASE 4"/>
    <property type="match status" value="1"/>
</dbReference>
<dbReference type="Proteomes" id="UP001447188">
    <property type="component" value="Unassembled WGS sequence"/>
</dbReference>
<organism evidence="12 13">
    <name type="scientific">Discina gigas</name>
    <dbReference type="NCBI Taxonomy" id="1032678"/>
    <lineage>
        <taxon>Eukaryota</taxon>
        <taxon>Fungi</taxon>
        <taxon>Dikarya</taxon>
        <taxon>Ascomycota</taxon>
        <taxon>Pezizomycotina</taxon>
        <taxon>Pezizomycetes</taxon>
        <taxon>Pezizales</taxon>
        <taxon>Discinaceae</taxon>
        <taxon>Discina</taxon>
    </lineage>
</organism>
<evidence type="ECO:0000256" key="10">
    <source>
        <dbReference type="SAM" id="MobiDB-lite"/>
    </source>
</evidence>
<evidence type="ECO:0000259" key="11">
    <source>
        <dbReference type="SMART" id="SM00479"/>
    </source>
</evidence>
<evidence type="ECO:0000256" key="8">
    <source>
        <dbReference type="ARBA" id="ARBA00023242"/>
    </source>
</evidence>
<dbReference type="Gene3D" id="3.30.420.10">
    <property type="entry name" value="Ribonuclease H-like superfamily/Ribonuclease H"/>
    <property type="match status" value="1"/>
</dbReference>
<keyword evidence="7 12" id="KW-0269">Exonuclease</keyword>
<evidence type="ECO:0000256" key="9">
    <source>
        <dbReference type="ARBA" id="ARBA00025599"/>
    </source>
</evidence>
<evidence type="ECO:0000256" key="2">
    <source>
        <dbReference type="ARBA" id="ARBA00010489"/>
    </source>
</evidence>
<evidence type="ECO:0000256" key="6">
    <source>
        <dbReference type="ARBA" id="ARBA00022801"/>
    </source>
</evidence>
<feature type="domain" description="Exonuclease" evidence="11">
    <location>
        <begin position="63"/>
        <end position="225"/>
    </location>
</feature>
<proteinExistence type="inferred from homology"/>
<dbReference type="InterPro" id="IPR013520">
    <property type="entry name" value="Ribonucl_H"/>
</dbReference>
<dbReference type="InterPro" id="IPR036397">
    <property type="entry name" value="RNaseH_sf"/>
</dbReference>
<comment type="subcellular location">
    <subcellularLocation>
        <location evidence="1">Nucleus</location>
    </subcellularLocation>
</comment>
<accession>A0ABR3G665</accession>
<sequence length="254" mass="27918">MANSTTKTEVSASLATWAKDNDIPAADLAEAYNLPSMSSLSTKASVEAVAGSELDPSKTEVGRYIAIDCEMVGVGGEENERSALARVSIVNYHGHLILDTFVRPKERVTDWRTWVSGVSAASMKTAITYEEVQQKVSDILQKRILVGHAVKNDLEVLLLSHPKRDIRDTSRHPSFRKLSGGKTPGLKKLAKEILGIEIQGGEHSSIEDARACMSLYRLRKDEFETLHAVKYPNHANKQKRKGGGGNGKKKKNKH</sequence>
<comment type="function">
    <text evidence="9">Exoribonuclease involved in ribosome biosynthesis. Involved in the processing of ITS1, the internal transcribed spacer localized between the 18S and 5.8S rRNAs.</text>
</comment>
<keyword evidence="5" id="KW-0540">Nuclease</keyword>
<evidence type="ECO:0000256" key="3">
    <source>
        <dbReference type="ARBA" id="ARBA00016937"/>
    </source>
</evidence>
<dbReference type="InterPro" id="IPR012337">
    <property type="entry name" value="RNaseH-like_sf"/>
</dbReference>
<reference evidence="12 13" key="1">
    <citation type="submission" date="2024-02" db="EMBL/GenBank/DDBJ databases">
        <title>Discinaceae phylogenomics.</title>
        <authorList>
            <person name="Dirks A.C."/>
            <person name="James T.Y."/>
        </authorList>
    </citation>
    <scope>NUCLEOTIDE SEQUENCE [LARGE SCALE GENOMIC DNA]</scope>
    <source>
        <strain evidence="12 13">ACD0624</strain>
    </source>
</reference>
<name>A0ABR3G665_9PEZI</name>
<evidence type="ECO:0000313" key="13">
    <source>
        <dbReference type="Proteomes" id="UP001447188"/>
    </source>
</evidence>
<keyword evidence="8" id="KW-0539">Nucleus</keyword>
<evidence type="ECO:0000256" key="4">
    <source>
        <dbReference type="ARBA" id="ARBA00022552"/>
    </source>
</evidence>
<dbReference type="GO" id="GO:0004527">
    <property type="term" value="F:exonuclease activity"/>
    <property type="evidence" value="ECO:0007669"/>
    <property type="project" value="UniProtKB-KW"/>
</dbReference>
<keyword evidence="13" id="KW-1185">Reference proteome</keyword>
<feature type="compositionally biased region" description="Basic residues" evidence="10">
    <location>
        <begin position="236"/>
        <end position="254"/>
    </location>
</feature>
<comment type="caution">
    <text evidence="12">The sequence shown here is derived from an EMBL/GenBank/DDBJ whole genome shotgun (WGS) entry which is preliminary data.</text>
</comment>
<dbReference type="Pfam" id="PF00929">
    <property type="entry name" value="RNase_T"/>
    <property type="match status" value="1"/>
</dbReference>
<evidence type="ECO:0000256" key="5">
    <source>
        <dbReference type="ARBA" id="ARBA00022722"/>
    </source>
</evidence>
<evidence type="ECO:0000256" key="7">
    <source>
        <dbReference type="ARBA" id="ARBA00022839"/>
    </source>
</evidence>
<dbReference type="InterPro" id="IPR047021">
    <property type="entry name" value="REXO1/3/4-like"/>
</dbReference>
<keyword evidence="4" id="KW-0698">rRNA processing</keyword>
<dbReference type="CDD" id="cd06144">
    <property type="entry name" value="REX4_like"/>
    <property type="match status" value="1"/>
</dbReference>
<comment type="similarity">
    <text evidence="2">Belongs to the REXO4 family.</text>
</comment>
<dbReference type="SMART" id="SM00479">
    <property type="entry name" value="EXOIII"/>
    <property type="match status" value="1"/>
</dbReference>
<protein>
    <recommendedName>
        <fullName evidence="3">RNA exonuclease 4</fullName>
    </recommendedName>
</protein>
<feature type="region of interest" description="Disordered" evidence="10">
    <location>
        <begin position="229"/>
        <end position="254"/>
    </location>
</feature>
<keyword evidence="6" id="KW-0378">Hydrolase</keyword>
<gene>
    <name evidence="12" type="primary">REX4</name>
    <name evidence="12" type="ORF">Q9L58_009714</name>
</gene>
<dbReference type="SUPFAM" id="SSF53098">
    <property type="entry name" value="Ribonuclease H-like"/>
    <property type="match status" value="1"/>
</dbReference>